<dbReference type="EMBL" id="CP041345">
    <property type="protein sequence ID" value="QKG79142.1"/>
    <property type="molecule type" value="Genomic_DNA"/>
</dbReference>
<dbReference type="InterPro" id="IPR006638">
    <property type="entry name" value="Elp3/MiaA/NifB-like_rSAM"/>
</dbReference>
<keyword evidence="5" id="KW-0408">Iron</keyword>
<evidence type="ECO:0000259" key="7">
    <source>
        <dbReference type="PROSITE" id="PS51918"/>
    </source>
</evidence>
<evidence type="ECO:0000256" key="1">
    <source>
        <dbReference type="ARBA" id="ARBA00001966"/>
    </source>
</evidence>
<keyword evidence="9" id="KW-1185">Reference proteome</keyword>
<accession>A0A7D4C7N8</accession>
<dbReference type="Pfam" id="PF04055">
    <property type="entry name" value="Radical_SAM"/>
    <property type="match status" value="1"/>
</dbReference>
<name>A0A7D4C7N8_9BACT</name>
<dbReference type="GO" id="GO:0003824">
    <property type="term" value="F:catalytic activity"/>
    <property type="evidence" value="ECO:0007669"/>
    <property type="project" value="InterPro"/>
</dbReference>
<dbReference type="InterPro" id="IPR034457">
    <property type="entry name" value="Organic_radical-activating"/>
</dbReference>
<proteinExistence type="predicted"/>
<organism evidence="8 9">
    <name type="scientific">Tenuifilum thalassicum</name>
    <dbReference type="NCBI Taxonomy" id="2590900"/>
    <lineage>
        <taxon>Bacteria</taxon>
        <taxon>Pseudomonadati</taxon>
        <taxon>Bacteroidota</taxon>
        <taxon>Bacteroidia</taxon>
        <taxon>Bacteroidales</taxon>
        <taxon>Tenuifilaceae</taxon>
        <taxon>Tenuifilum</taxon>
    </lineage>
</organism>
<sequence>MTRRIQPFAVYSDGNGNIFENPKLFAAGRSGDKVYPLYLDEMIPLPYGSELFELPGRKLLGYTRKGELIESNNGIACAAFIAPAHTQLSIAAWLNTPNAPVLPLYAYTAVGWYNGQFYVPAIRIDPDIRQDCENFNQKVIISRGKELKKQHPNNRLIHHLVDNCAFTYLCPAARNFVMNRWEAPLPISPTCNARCVGCISKQDKDESPVHESQHRLTFVPSVDEIVEVAVPHLNTAPNPVVSFGQGCEGEPLMQWELIRDSIKAIRAKTSKGIINLNTNGSKPEAVEELFKAGLNSIRVSMNSAQEKWYNLYIRPVNFSQANAIESLKIARKYNAWSSINYFVMPGITDTIDEYEALKRIIATAKINMIQWRNFNIDPDWLFNRIEFNGQGEPVGVKNIMNQIRKEYPWVYFGYFNPPENIIRQYQFKQ</sequence>
<keyword evidence="2" id="KW-0004">4Fe-4S</keyword>
<evidence type="ECO:0000313" key="8">
    <source>
        <dbReference type="EMBL" id="QKG79142.1"/>
    </source>
</evidence>
<dbReference type="Gene3D" id="3.20.20.70">
    <property type="entry name" value="Aldolase class I"/>
    <property type="match status" value="1"/>
</dbReference>
<protein>
    <submittedName>
        <fullName evidence="8">Radical SAM protein</fullName>
    </submittedName>
</protein>
<dbReference type="CDD" id="cd01335">
    <property type="entry name" value="Radical_SAM"/>
    <property type="match status" value="1"/>
</dbReference>
<dbReference type="InterPro" id="IPR058240">
    <property type="entry name" value="rSAM_sf"/>
</dbReference>
<dbReference type="SMART" id="SM00729">
    <property type="entry name" value="Elp3"/>
    <property type="match status" value="1"/>
</dbReference>
<dbReference type="PANTHER" id="PTHR30352">
    <property type="entry name" value="PYRUVATE FORMATE-LYASE-ACTIVATING ENZYME"/>
    <property type="match status" value="1"/>
</dbReference>
<dbReference type="RefSeq" id="WP_173072659.1">
    <property type="nucleotide sequence ID" value="NZ_CP041345.1"/>
</dbReference>
<dbReference type="PANTHER" id="PTHR30352:SF5">
    <property type="entry name" value="PYRUVATE FORMATE-LYASE 1-ACTIVATING ENZYME"/>
    <property type="match status" value="1"/>
</dbReference>
<dbReference type="AlphaFoldDB" id="A0A7D4C7N8"/>
<dbReference type="KEGG" id="ttz:FHG85_02310"/>
<evidence type="ECO:0000256" key="5">
    <source>
        <dbReference type="ARBA" id="ARBA00023004"/>
    </source>
</evidence>
<dbReference type="SUPFAM" id="SSF102114">
    <property type="entry name" value="Radical SAM enzymes"/>
    <property type="match status" value="1"/>
</dbReference>
<evidence type="ECO:0000313" key="9">
    <source>
        <dbReference type="Proteomes" id="UP000500961"/>
    </source>
</evidence>
<feature type="domain" description="Radical SAM core" evidence="7">
    <location>
        <begin position="177"/>
        <end position="404"/>
    </location>
</feature>
<evidence type="ECO:0000256" key="6">
    <source>
        <dbReference type="ARBA" id="ARBA00023014"/>
    </source>
</evidence>
<evidence type="ECO:0000256" key="4">
    <source>
        <dbReference type="ARBA" id="ARBA00022723"/>
    </source>
</evidence>
<dbReference type="InterPro" id="IPR013785">
    <property type="entry name" value="Aldolase_TIM"/>
</dbReference>
<comment type="cofactor">
    <cofactor evidence="1">
        <name>[4Fe-4S] cluster</name>
        <dbReference type="ChEBI" id="CHEBI:49883"/>
    </cofactor>
</comment>
<keyword evidence="6" id="KW-0411">Iron-sulfur</keyword>
<keyword evidence="3" id="KW-0949">S-adenosyl-L-methionine</keyword>
<dbReference type="GO" id="GO:0051539">
    <property type="term" value="F:4 iron, 4 sulfur cluster binding"/>
    <property type="evidence" value="ECO:0007669"/>
    <property type="project" value="UniProtKB-KW"/>
</dbReference>
<dbReference type="SFLD" id="SFLDG01109">
    <property type="entry name" value="Uncharacterised_Radical_SAM_Su"/>
    <property type="match status" value="1"/>
</dbReference>
<dbReference type="InterPro" id="IPR007197">
    <property type="entry name" value="rSAM"/>
</dbReference>
<dbReference type="GO" id="GO:0046872">
    <property type="term" value="F:metal ion binding"/>
    <property type="evidence" value="ECO:0007669"/>
    <property type="project" value="UniProtKB-KW"/>
</dbReference>
<evidence type="ECO:0000256" key="3">
    <source>
        <dbReference type="ARBA" id="ARBA00022691"/>
    </source>
</evidence>
<dbReference type="SFLD" id="SFLDS00029">
    <property type="entry name" value="Radical_SAM"/>
    <property type="match status" value="1"/>
</dbReference>
<dbReference type="Proteomes" id="UP000500961">
    <property type="component" value="Chromosome"/>
</dbReference>
<evidence type="ECO:0000256" key="2">
    <source>
        <dbReference type="ARBA" id="ARBA00022485"/>
    </source>
</evidence>
<dbReference type="PROSITE" id="PS51918">
    <property type="entry name" value="RADICAL_SAM"/>
    <property type="match status" value="1"/>
</dbReference>
<gene>
    <name evidence="8" type="ORF">FHG85_02310</name>
</gene>
<reference evidence="8 9" key="1">
    <citation type="submission" date="2019-07" db="EMBL/GenBank/DDBJ databases">
        <title>Thalassofilum flectens gen. nov., sp. nov., a novel moderate thermophilic anaerobe from a shallow sea hot spring in Kunashir Island (Russia), representing a new family in the order Bacteroidales, and proposal of Thalassofilacea fam. nov.</title>
        <authorList>
            <person name="Kochetkova T.V."/>
            <person name="Podosokorskaya O.A."/>
            <person name="Novikov A."/>
            <person name="Elcheninov A.G."/>
            <person name="Toshchakov S.V."/>
            <person name="Kublanov I.V."/>
        </authorList>
    </citation>
    <scope>NUCLEOTIDE SEQUENCE [LARGE SCALE GENOMIC DNA]</scope>
    <source>
        <strain evidence="8 9">38-H</strain>
    </source>
</reference>
<keyword evidence="4" id="KW-0479">Metal-binding</keyword>